<evidence type="ECO:0000256" key="1">
    <source>
        <dbReference type="SAM" id="MobiDB-lite"/>
    </source>
</evidence>
<evidence type="ECO:0000256" key="2">
    <source>
        <dbReference type="SAM" id="SignalP"/>
    </source>
</evidence>
<dbReference type="EMBL" id="CP047142">
    <property type="protein sequence ID" value="QHQ68318.1"/>
    <property type="molecule type" value="Genomic_DNA"/>
</dbReference>
<name>A0AB37DGI3_9LACO</name>
<dbReference type="Pfam" id="PF03217">
    <property type="entry name" value="SlpA"/>
    <property type="match status" value="1"/>
</dbReference>
<feature type="chain" id="PRO_5044279677" description="S-layer protein C-terminal domain-containing protein" evidence="2">
    <location>
        <begin position="35"/>
        <end position="313"/>
    </location>
</feature>
<feature type="domain" description="S-layer protein C-terminal" evidence="3">
    <location>
        <begin position="33"/>
        <end position="91"/>
    </location>
</feature>
<evidence type="ECO:0000313" key="4">
    <source>
        <dbReference type="EMBL" id="QHQ68318.1"/>
    </source>
</evidence>
<gene>
    <name evidence="4" type="ORF">GSR61_06995</name>
</gene>
<dbReference type="Proteomes" id="UP000464915">
    <property type="component" value="Chromosome"/>
</dbReference>
<feature type="signal peptide" evidence="2">
    <location>
        <begin position="1"/>
        <end position="34"/>
    </location>
</feature>
<dbReference type="AlphaFoldDB" id="A0AB37DGI3"/>
<organism evidence="4 5">
    <name type="scientific">Lactobacillus crispatus</name>
    <dbReference type="NCBI Taxonomy" id="47770"/>
    <lineage>
        <taxon>Bacteria</taxon>
        <taxon>Bacillati</taxon>
        <taxon>Bacillota</taxon>
        <taxon>Bacilli</taxon>
        <taxon>Lactobacillales</taxon>
        <taxon>Lactobacillaceae</taxon>
        <taxon>Lactobacillus</taxon>
    </lineage>
</organism>
<reference evidence="4 5" key="1">
    <citation type="submission" date="2019-12" db="EMBL/GenBank/DDBJ databases">
        <title>Complete Genome Sequences of Lactobacillus strains, C25 and P38, Isolated from Chicken Cecum.</title>
        <authorList>
            <person name="Hassan H.M."/>
            <person name="Mendoza M."/>
            <person name="Rezvani M."/>
            <person name="Koci M.D."/>
            <person name="Dickey A.N."/>
            <person name="Scholl E.H."/>
        </authorList>
    </citation>
    <scope>NUCLEOTIDE SEQUENCE [LARGE SCALE GENOMIC DNA]</scope>
    <source>
        <strain evidence="4 5">C25</strain>
    </source>
</reference>
<dbReference type="RefSeq" id="WP_065990472.1">
    <property type="nucleotide sequence ID" value="NZ_CBCRTX010000007.1"/>
</dbReference>
<evidence type="ECO:0000313" key="5">
    <source>
        <dbReference type="Proteomes" id="UP000464915"/>
    </source>
</evidence>
<keyword evidence="2" id="KW-0732">Signal</keyword>
<feature type="region of interest" description="Disordered" evidence="1">
    <location>
        <begin position="99"/>
        <end position="128"/>
    </location>
</feature>
<feature type="region of interest" description="Disordered" evidence="1">
    <location>
        <begin position="236"/>
        <end position="272"/>
    </location>
</feature>
<protein>
    <recommendedName>
        <fullName evidence="3">S-layer protein C-terminal domain-containing protein</fullName>
    </recommendedName>
</protein>
<accession>A0AB37DGI3</accession>
<proteinExistence type="predicted"/>
<sequence>MRKSIRYSSIVIAALMAVAPVASFSHFESSTVQAASSTKKLTHNAAVYNAKGKRVGKKTLKKNKKVRILGTKRINGKAYYKIGKNSYVRTANFKKVVKSNAKKSSSTSEEDSFVEEMKKRSSDPTLNNYRDQVLKNSTSKDKVTVVFNKDSHSYYGDDEDLEVVDNIPAGTEITIVAPSIEKFGGEYYLSDTGEDNTNYYKLSDVSFNGYDPDHDAKLKSLQKQVDKMINKSEDGEVLITPNNGNVPMYESNGEGGLETKPSGVMSKPVRTGSVDVVRNNQKYYYSYSSYDGDYSVSVNDVTLSPAPADEDED</sequence>
<dbReference type="InterPro" id="IPR024968">
    <property type="entry name" value="SlpA_C_lactobacillus"/>
</dbReference>
<evidence type="ECO:0000259" key="3">
    <source>
        <dbReference type="Pfam" id="PF03217"/>
    </source>
</evidence>